<organism evidence="8">
    <name type="scientific">Photinus pyralis</name>
    <name type="common">Common eastern firefly</name>
    <name type="synonym">Lampyris pyralis</name>
    <dbReference type="NCBI Taxonomy" id="7054"/>
    <lineage>
        <taxon>Eukaryota</taxon>
        <taxon>Metazoa</taxon>
        <taxon>Ecdysozoa</taxon>
        <taxon>Arthropoda</taxon>
        <taxon>Hexapoda</taxon>
        <taxon>Insecta</taxon>
        <taxon>Pterygota</taxon>
        <taxon>Neoptera</taxon>
        <taxon>Endopterygota</taxon>
        <taxon>Coleoptera</taxon>
        <taxon>Polyphaga</taxon>
        <taxon>Elateriformia</taxon>
        <taxon>Elateroidea</taxon>
        <taxon>Lampyridae</taxon>
        <taxon>Lampyrinae</taxon>
        <taxon>Photinus</taxon>
    </lineage>
</organism>
<evidence type="ECO:0000256" key="1">
    <source>
        <dbReference type="ARBA" id="ARBA00011764"/>
    </source>
</evidence>
<dbReference type="EMBL" id="GEZM01054394">
    <property type="protein sequence ID" value="JAV73685.1"/>
    <property type="molecule type" value="Transcribed_RNA"/>
</dbReference>
<keyword evidence="4" id="KW-0804">Transcription</keyword>
<accession>A0A1Y1LLH7</accession>
<feature type="region of interest" description="Disordered" evidence="6">
    <location>
        <begin position="142"/>
        <end position="196"/>
    </location>
</feature>
<protein>
    <recommendedName>
        <fullName evidence="2">Regulatory protein zeste</fullName>
    </recommendedName>
</protein>
<keyword evidence="3" id="KW-0805">Transcription regulation</keyword>
<dbReference type="AlphaFoldDB" id="A0A1Y1LLH7"/>
<comment type="function">
    <text evidence="5">Involved in transvection phenomena (= synapsis-dependent gene expression), where the synaptic pairing of chromosomes carrying genes with which zeste interacts influences the expression of these genes. Zeste binds to DNA and stimulates transcription from a nearby promoter.</text>
</comment>
<evidence type="ECO:0000256" key="3">
    <source>
        <dbReference type="ARBA" id="ARBA00023015"/>
    </source>
</evidence>
<feature type="compositionally biased region" description="Polar residues" evidence="6">
    <location>
        <begin position="142"/>
        <end position="154"/>
    </location>
</feature>
<evidence type="ECO:0000256" key="4">
    <source>
        <dbReference type="ARBA" id="ARBA00023163"/>
    </source>
</evidence>
<dbReference type="EMBL" id="GEZM01054393">
    <property type="protein sequence ID" value="JAV73688.1"/>
    <property type="molecule type" value="Transcribed_RNA"/>
</dbReference>
<comment type="subunit">
    <text evidence="1">Self-associates forming complexes of several hundred monomers.</text>
</comment>
<evidence type="ECO:0000256" key="6">
    <source>
        <dbReference type="SAM" id="MobiDB-lite"/>
    </source>
</evidence>
<dbReference type="Pfam" id="PF13873">
    <property type="entry name" value="Myb_DNA-bind_5"/>
    <property type="match status" value="1"/>
</dbReference>
<feature type="compositionally biased region" description="Polar residues" evidence="6">
    <location>
        <begin position="162"/>
        <end position="176"/>
    </location>
</feature>
<name>A0A1Y1LLH7_PHOPY</name>
<evidence type="ECO:0000313" key="8">
    <source>
        <dbReference type="EMBL" id="JAV73688.1"/>
    </source>
</evidence>
<feature type="compositionally biased region" description="Basic and acidic residues" evidence="6">
    <location>
        <begin position="177"/>
        <end position="190"/>
    </location>
</feature>
<evidence type="ECO:0000256" key="5">
    <source>
        <dbReference type="ARBA" id="ARBA00025466"/>
    </source>
</evidence>
<proteinExistence type="predicted"/>
<evidence type="ECO:0000256" key="2">
    <source>
        <dbReference type="ARBA" id="ARBA00016807"/>
    </source>
</evidence>
<sequence length="242" mass="26927">MTTKRGPKTSCEQYEIYLEYIRKHDVLITGKLSPGMSPNVIKELWDEMVVQLNNVGTGPSRTVDNWRKAFNEWKSTTKKKAREKKPLKELERQLINVMKPVVIVGVSSITELGAQDILVQEKEINLEGDNVVLELEIAQSDDPTSIMTWEGTPSRTPPPQKNTPSPKGATSNWETVSSEKDTPKKVDKTPKLRRSKANDAGSLLKEFHSSQAAHQSSLTLVANALHDIADAIRSVATAIENK</sequence>
<feature type="domain" description="Myb/SANT-like DNA-binding" evidence="7">
    <location>
        <begin position="5"/>
        <end position="81"/>
    </location>
</feature>
<evidence type="ECO:0000259" key="7">
    <source>
        <dbReference type="Pfam" id="PF13873"/>
    </source>
</evidence>
<reference evidence="8" key="1">
    <citation type="journal article" date="2016" name="Sci. Rep.">
        <title>Molecular characterization of firefly nuptial gifts: a multi-omics approach sheds light on postcopulatory sexual selection.</title>
        <authorList>
            <person name="Al-Wathiqui N."/>
            <person name="Fallon T.R."/>
            <person name="South A."/>
            <person name="Weng J.K."/>
            <person name="Lewis S.M."/>
        </authorList>
    </citation>
    <scope>NUCLEOTIDE SEQUENCE</scope>
</reference>
<dbReference type="InterPro" id="IPR028002">
    <property type="entry name" value="Myb_DNA-bind_5"/>
</dbReference>
<dbReference type="EMBL" id="GEZM01054392">
    <property type="protein sequence ID" value="JAV73689.1"/>
    <property type="molecule type" value="Transcribed_RNA"/>
</dbReference>
<dbReference type="EMBL" id="GEZM01054390">
    <property type="protein sequence ID" value="JAV73697.1"/>
    <property type="molecule type" value="Transcribed_RNA"/>
</dbReference>